<evidence type="ECO:0000313" key="2">
    <source>
        <dbReference type="Proteomes" id="UP001154282"/>
    </source>
</evidence>
<protein>
    <submittedName>
        <fullName evidence="1">Uncharacterized protein</fullName>
    </submittedName>
</protein>
<gene>
    <name evidence="1" type="ORF">LITE_LOCUS19452</name>
</gene>
<sequence length="39" mass="4480">MISVVNCLDNCLIYLDICTCRDKTNVKRHRRNPPPSPPP</sequence>
<dbReference type="Proteomes" id="UP001154282">
    <property type="component" value="Unassembled WGS sequence"/>
</dbReference>
<dbReference type="EMBL" id="CAMGYJ010000005">
    <property type="protein sequence ID" value="CAI0423273.1"/>
    <property type="molecule type" value="Genomic_DNA"/>
</dbReference>
<evidence type="ECO:0000313" key="1">
    <source>
        <dbReference type="EMBL" id="CAI0423273.1"/>
    </source>
</evidence>
<dbReference type="AlphaFoldDB" id="A0AAV0KNG2"/>
<organism evidence="1 2">
    <name type="scientific">Linum tenue</name>
    <dbReference type="NCBI Taxonomy" id="586396"/>
    <lineage>
        <taxon>Eukaryota</taxon>
        <taxon>Viridiplantae</taxon>
        <taxon>Streptophyta</taxon>
        <taxon>Embryophyta</taxon>
        <taxon>Tracheophyta</taxon>
        <taxon>Spermatophyta</taxon>
        <taxon>Magnoliopsida</taxon>
        <taxon>eudicotyledons</taxon>
        <taxon>Gunneridae</taxon>
        <taxon>Pentapetalae</taxon>
        <taxon>rosids</taxon>
        <taxon>fabids</taxon>
        <taxon>Malpighiales</taxon>
        <taxon>Linaceae</taxon>
        <taxon>Linum</taxon>
    </lineage>
</organism>
<name>A0AAV0KNG2_9ROSI</name>
<proteinExistence type="predicted"/>
<reference evidence="1" key="1">
    <citation type="submission" date="2022-08" db="EMBL/GenBank/DDBJ databases">
        <authorList>
            <person name="Gutierrez-Valencia J."/>
        </authorList>
    </citation>
    <scope>NUCLEOTIDE SEQUENCE</scope>
</reference>
<feature type="non-terminal residue" evidence="1">
    <location>
        <position position="39"/>
    </location>
</feature>
<accession>A0AAV0KNG2</accession>
<comment type="caution">
    <text evidence="1">The sequence shown here is derived from an EMBL/GenBank/DDBJ whole genome shotgun (WGS) entry which is preliminary data.</text>
</comment>
<keyword evidence="2" id="KW-1185">Reference proteome</keyword>